<dbReference type="InterPro" id="IPR016166">
    <property type="entry name" value="FAD-bd_PCMH"/>
</dbReference>
<keyword evidence="5" id="KW-0560">Oxidoreductase</keyword>
<evidence type="ECO:0000256" key="4">
    <source>
        <dbReference type="ARBA" id="ARBA00022827"/>
    </source>
</evidence>
<dbReference type="Pfam" id="PF02754">
    <property type="entry name" value="CCG"/>
    <property type="match status" value="1"/>
</dbReference>
<keyword evidence="3" id="KW-0479">Metal-binding</keyword>
<name>A0ABW5WBB3_9PSEU</name>
<evidence type="ECO:0000256" key="5">
    <source>
        <dbReference type="ARBA" id="ARBA00023002"/>
    </source>
</evidence>
<evidence type="ECO:0000256" key="3">
    <source>
        <dbReference type="ARBA" id="ARBA00022723"/>
    </source>
</evidence>
<dbReference type="InterPro" id="IPR004017">
    <property type="entry name" value="Cys_rich_dom"/>
</dbReference>
<dbReference type="Proteomes" id="UP001597478">
    <property type="component" value="Unassembled WGS sequence"/>
</dbReference>
<evidence type="ECO:0000313" key="10">
    <source>
        <dbReference type="Proteomes" id="UP001597478"/>
    </source>
</evidence>
<reference evidence="10" key="1">
    <citation type="journal article" date="2019" name="Int. J. Syst. Evol. Microbiol.">
        <title>The Global Catalogue of Microorganisms (GCM) 10K type strain sequencing project: providing services to taxonomists for standard genome sequencing and annotation.</title>
        <authorList>
            <consortium name="The Broad Institute Genomics Platform"/>
            <consortium name="The Broad Institute Genome Sequencing Center for Infectious Disease"/>
            <person name="Wu L."/>
            <person name="Ma J."/>
        </authorList>
    </citation>
    <scope>NUCLEOTIDE SEQUENCE [LARGE SCALE GENOMIC DNA]</scope>
    <source>
        <strain evidence="10">IBRC-M 10906</strain>
    </source>
</reference>
<dbReference type="PROSITE" id="PS00198">
    <property type="entry name" value="4FE4S_FER_1"/>
    <property type="match status" value="1"/>
</dbReference>
<dbReference type="InterPro" id="IPR017900">
    <property type="entry name" value="4Fe4S_Fe_S_CS"/>
</dbReference>
<evidence type="ECO:0000259" key="8">
    <source>
        <dbReference type="PROSITE" id="PS51387"/>
    </source>
</evidence>
<dbReference type="InterPro" id="IPR004113">
    <property type="entry name" value="FAD-bd_oxidored_4_C"/>
</dbReference>
<evidence type="ECO:0000256" key="6">
    <source>
        <dbReference type="ARBA" id="ARBA00023004"/>
    </source>
</evidence>
<dbReference type="RefSeq" id="WP_377384673.1">
    <property type="nucleotide sequence ID" value="NZ_JBHSAN010000004.1"/>
</dbReference>
<protein>
    <submittedName>
        <fullName evidence="9">FAD-binding and (Fe-S)-binding domain-containing protein</fullName>
    </submittedName>
</protein>
<evidence type="ECO:0000256" key="1">
    <source>
        <dbReference type="ARBA" id="ARBA00001974"/>
    </source>
</evidence>
<dbReference type="PANTHER" id="PTHR11748">
    <property type="entry name" value="D-LACTATE DEHYDROGENASE"/>
    <property type="match status" value="1"/>
</dbReference>
<gene>
    <name evidence="9" type="ORF">ACFS2C_10810</name>
</gene>
<sequence length="948" mass="102368">MTDRTGFVVDLRSAVTGDVEAGTTARAIFSMDASNYRHVPTAVVFPRSTADVEAVLRVCRAHGVPITARGAGTSIAGQALGEGVVLDYTRYLDRILDIDPVNRTARVQPGVVLDTLRAHAGRHGLTFGPDPSTHSRCTIGGMIGNDSCGSHSVAWGRTTHNVVSLDVLTADGTPVTLGPSLDADTGRAGELTRRLRALVRDNLALLRQGFPALPRRVSGYALDQLLPENGFNVARALVGSEGTCALLTEATVRLVPAPPARVLVVAGYADDVAAADAVPHVLPLKPLTIEGMGADLIDALLVRGRRPAALDRLPRGGGWLFIEIGGDDPADAVQRAEEVAATLRRETGADAVLADDPADQRQLWSIREAASGIATRVPGSAGESLEAWPGWEDAAVPPERLGSYLRAFRALLADHGLRGIPYGHFGEGCVHVRIDFALTTTEGRRRFRTFMEEAADLVVAHGGSLSGEHGDGQARAELLPRMYRPEILRLFEAFKDIWDPDNLLGPGVLVRPRPLDADLRFDGPVRALPVTLRYPHDGGSLATASRRCVGVGKCVDTSSGVMCPSYMVTRKEEHSTRGRARLLSEMMRGETVTDGWRSTEVRDALDLCLACKGCLSDCPVNVDMASYKAEFLHQHYARRVRPVSHYSLGFLPLWSRLASVMPHAVNAVLASRLPAKVLKRLGGIAPQRSVPEFAPTTLRKALRGHRARGDRPRVVLWPDTFTNHFSPEIGTAAARVLDYAGFDVVLPRSPVCCGLTWVSTGQLGIARRVLRRTLRVLRPELDAGTPIVGLEPSCLSVLRHDIHDLLEPAEPRGLPESAFTLAEFLEKHAPDVEFPAVDREAMTQQHCHQHAVIGNAAEERLLRKVGVANRTLDSGCCGLAGNFGMERGHYEVSVAAAERVLVPEIEAHPDTMVLADGFSCRTQIADLTGRRALHLAQLLDDAITESSR</sequence>
<dbReference type="PROSITE" id="PS51387">
    <property type="entry name" value="FAD_PCMH"/>
    <property type="match status" value="1"/>
</dbReference>
<dbReference type="SUPFAM" id="SSF55103">
    <property type="entry name" value="FAD-linked oxidases, C-terminal domain"/>
    <property type="match status" value="1"/>
</dbReference>
<keyword evidence="10" id="KW-1185">Reference proteome</keyword>
<dbReference type="Gene3D" id="3.30.465.10">
    <property type="match status" value="1"/>
</dbReference>
<dbReference type="InterPro" id="IPR016169">
    <property type="entry name" value="FAD-bd_PCMH_sub2"/>
</dbReference>
<dbReference type="SUPFAM" id="SSF56176">
    <property type="entry name" value="FAD-binding/transporter-associated domain-like"/>
    <property type="match status" value="1"/>
</dbReference>
<dbReference type="InterPro" id="IPR016164">
    <property type="entry name" value="FAD-linked_Oxase-like_C"/>
</dbReference>
<accession>A0ABW5WBB3</accession>
<keyword evidence="4" id="KW-0274">FAD</keyword>
<dbReference type="InterPro" id="IPR017896">
    <property type="entry name" value="4Fe4S_Fe-S-bd"/>
</dbReference>
<dbReference type="PANTHER" id="PTHR11748:SF119">
    <property type="entry name" value="D-2-HYDROXYGLUTARATE DEHYDROGENASE"/>
    <property type="match status" value="1"/>
</dbReference>
<dbReference type="Pfam" id="PF02913">
    <property type="entry name" value="FAD-oxidase_C"/>
    <property type="match status" value="1"/>
</dbReference>
<dbReference type="SUPFAM" id="SSF46548">
    <property type="entry name" value="alpha-helical ferredoxin"/>
    <property type="match status" value="1"/>
</dbReference>
<comment type="caution">
    <text evidence="9">The sequence shown here is derived from an EMBL/GenBank/DDBJ whole genome shotgun (WGS) entry which is preliminary data.</text>
</comment>
<dbReference type="EMBL" id="JBHUOF010000013">
    <property type="protein sequence ID" value="MFD2799883.1"/>
    <property type="molecule type" value="Genomic_DNA"/>
</dbReference>
<keyword evidence="7" id="KW-0411">Iron-sulfur</keyword>
<comment type="cofactor">
    <cofactor evidence="1">
        <name>FAD</name>
        <dbReference type="ChEBI" id="CHEBI:57692"/>
    </cofactor>
</comment>
<dbReference type="Gene3D" id="3.30.70.2740">
    <property type="match status" value="1"/>
</dbReference>
<keyword evidence="6" id="KW-0408">Iron</keyword>
<evidence type="ECO:0000256" key="2">
    <source>
        <dbReference type="ARBA" id="ARBA00022630"/>
    </source>
</evidence>
<organism evidence="9 10">
    <name type="scientific">Prauserella oleivorans</name>
    <dbReference type="NCBI Taxonomy" id="1478153"/>
    <lineage>
        <taxon>Bacteria</taxon>
        <taxon>Bacillati</taxon>
        <taxon>Actinomycetota</taxon>
        <taxon>Actinomycetes</taxon>
        <taxon>Pseudonocardiales</taxon>
        <taxon>Pseudonocardiaceae</taxon>
        <taxon>Prauserella</taxon>
    </lineage>
</organism>
<dbReference type="Pfam" id="PF13183">
    <property type="entry name" value="Fer4_8"/>
    <property type="match status" value="1"/>
</dbReference>
<evidence type="ECO:0000256" key="7">
    <source>
        <dbReference type="ARBA" id="ARBA00023014"/>
    </source>
</evidence>
<dbReference type="InterPro" id="IPR006094">
    <property type="entry name" value="Oxid_FAD_bind_N"/>
</dbReference>
<dbReference type="Pfam" id="PF01565">
    <property type="entry name" value="FAD_binding_4"/>
    <property type="match status" value="1"/>
</dbReference>
<keyword evidence="2" id="KW-0285">Flavoprotein</keyword>
<dbReference type="InterPro" id="IPR036318">
    <property type="entry name" value="FAD-bd_PCMH-like_sf"/>
</dbReference>
<proteinExistence type="predicted"/>
<evidence type="ECO:0000313" key="9">
    <source>
        <dbReference type="EMBL" id="MFD2799883.1"/>
    </source>
</evidence>
<feature type="domain" description="FAD-binding PCMH-type" evidence="8">
    <location>
        <begin position="36"/>
        <end position="257"/>
    </location>
</feature>